<gene>
    <name evidence="1" type="ORF">AR543_06195</name>
</gene>
<organism evidence="1 2">
    <name type="scientific">Paenibacillus bovis</name>
    <dbReference type="NCBI Taxonomy" id="1616788"/>
    <lineage>
        <taxon>Bacteria</taxon>
        <taxon>Bacillati</taxon>
        <taxon>Bacillota</taxon>
        <taxon>Bacilli</taxon>
        <taxon>Bacillales</taxon>
        <taxon>Paenibacillaceae</taxon>
        <taxon>Paenibacillus</taxon>
    </lineage>
</organism>
<dbReference type="EMBL" id="CP013023">
    <property type="protein sequence ID" value="ANF95629.1"/>
    <property type="molecule type" value="Genomic_DNA"/>
</dbReference>
<dbReference type="OrthoDB" id="2617096at2"/>
<dbReference type="STRING" id="1616788.AR543_06195"/>
<dbReference type="RefSeq" id="WP_060532737.1">
    <property type="nucleotide sequence ID" value="NZ_CP013023.1"/>
</dbReference>
<name>A0A172ZDM9_9BACL</name>
<sequence>MGFFKRNKKQQDALDQAEQTLNKGISGLFVKSIIPKEHRDQMNAGLQSARDAQAAAQGHIPVTAMGTVLTIRDTGKLVNFDPIVVMTLDVLENSGARYQKTMETLVPKMHIPRPGDRIGLGTHPSRPSEWIYMGPLY</sequence>
<evidence type="ECO:0000313" key="1">
    <source>
        <dbReference type="EMBL" id="ANF95629.1"/>
    </source>
</evidence>
<reference evidence="1 2" key="2">
    <citation type="journal article" date="2016" name="Int. J. Syst. Evol. Microbiol.">
        <title>Paenibacillus bovis sp. nov., isolated from raw yak (Bos grunniens) milk.</title>
        <authorList>
            <person name="Gao C."/>
            <person name="Han J."/>
            <person name="Liu Z."/>
            <person name="Xu X."/>
            <person name="Hang F."/>
            <person name="Wu Z."/>
        </authorList>
    </citation>
    <scope>NUCLEOTIDE SEQUENCE [LARGE SCALE GENOMIC DNA]</scope>
    <source>
        <strain evidence="1 2">BD3526</strain>
    </source>
</reference>
<accession>A0A172ZDM9</accession>
<dbReference type="KEGG" id="pbv:AR543_06195"/>
<keyword evidence="2" id="KW-1185">Reference proteome</keyword>
<evidence type="ECO:0000313" key="2">
    <source>
        <dbReference type="Proteomes" id="UP000078148"/>
    </source>
</evidence>
<dbReference type="AlphaFoldDB" id="A0A172ZDM9"/>
<protein>
    <submittedName>
        <fullName evidence="1">Uncharacterized protein</fullName>
    </submittedName>
</protein>
<dbReference type="Proteomes" id="UP000078148">
    <property type="component" value="Chromosome"/>
</dbReference>
<proteinExistence type="predicted"/>
<reference evidence="2" key="1">
    <citation type="submission" date="2015-10" db="EMBL/GenBank/DDBJ databases">
        <title>Genome of Paenibacillus bovis sp. nov.</title>
        <authorList>
            <person name="Wu Z."/>
            <person name="Gao C."/>
            <person name="Liu Z."/>
            <person name="Zheng H."/>
        </authorList>
    </citation>
    <scope>NUCLEOTIDE SEQUENCE [LARGE SCALE GENOMIC DNA]</scope>
    <source>
        <strain evidence="2">BD3526</strain>
    </source>
</reference>